<sequence>MTGNKNRNVIIRKETGGQMNINDDVNVVIYGAGGHANVVADLVVSTQKILCGFFDDEAGEGNATVQQYGTHLFKEARMIIGIGNNTVRQRIAYSVKHAFISLVHPAACVVDSVKRGEGTVVLANAVIQANAVIGKHVIINAGVVIDHDAVIEDFVHIAPNAYIGGSAHIEKGAVVGAGAVISRFAKVKANTVVPPLTVV</sequence>
<keyword evidence="5" id="KW-0808">Transferase</keyword>
<feature type="binding site" evidence="3">
    <location>
        <begin position="55"/>
        <end position="56"/>
    </location>
    <ligand>
        <name>substrate</name>
    </ligand>
</feature>
<dbReference type="PANTHER" id="PTHR43300:SF7">
    <property type="entry name" value="UDP-N-ACETYLBACILLOSAMINE N-ACETYLTRANSFERASE"/>
    <property type="match status" value="1"/>
</dbReference>
<gene>
    <name evidence="5" type="ORF">CLV51_105280</name>
</gene>
<dbReference type="InterPro" id="IPR020019">
    <property type="entry name" value="AcTrfase_PglD-like"/>
</dbReference>
<evidence type="ECO:0000256" key="1">
    <source>
        <dbReference type="ARBA" id="ARBA00007274"/>
    </source>
</evidence>
<dbReference type="SUPFAM" id="SSF51161">
    <property type="entry name" value="Trimeric LpxA-like enzymes"/>
    <property type="match status" value="1"/>
</dbReference>
<evidence type="ECO:0000256" key="3">
    <source>
        <dbReference type="PIRSR" id="PIRSR620019-2"/>
    </source>
</evidence>
<name>A0A2P8HFB8_CHINA</name>
<evidence type="ECO:0000259" key="4">
    <source>
        <dbReference type="Pfam" id="PF17836"/>
    </source>
</evidence>
<dbReference type="Proteomes" id="UP000240971">
    <property type="component" value="Unassembled WGS sequence"/>
</dbReference>
<dbReference type="Gene3D" id="2.160.10.10">
    <property type="entry name" value="Hexapeptide repeat proteins"/>
    <property type="match status" value="1"/>
</dbReference>
<evidence type="ECO:0000313" key="5">
    <source>
        <dbReference type="EMBL" id="PSL44907.1"/>
    </source>
</evidence>
<accession>A0A2P8HFB8</accession>
<dbReference type="InterPro" id="IPR011004">
    <property type="entry name" value="Trimer_LpxA-like_sf"/>
</dbReference>
<feature type="binding site" evidence="3">
    <location>
        <position position="83"/>
    </location>
    <ligand>
        <name>substrate</name>
    </ligand>
</feature>
<protein>
    <submittedName>
        <fullName evidence="5">Acetyltransferase EpsM</fullName>
    </submittedName>
</protein>
<feature type="active site" description="Proton acceptor" evidence="2">
    <location>
        <position position="147"/>
    </location>
</feature>
<dbReference type="AlphaFoldDB" id="A0A2P8HFB8"/>
<evidence type="ECO:0000313" key="6">
    <source>
        <dbReference type="Proteomes" id="UP000240971"/>
    </source>
</evidence>
<organism evidence="5 6">
    <name type="scientific">Chitinophaga niastensis</name>
    <dbReference type="NCBI Taxonomy" id="536980"/>
    <lineage>
        <taxon>Bacteria</taxon>
        <taxon>Pseudomonadati</taxon>
        <taxon>Bacteroidota</taxon>
        <taxon>Chitinophagia</taxon>
        <taxon>Chitinophagales</taxon>
        <taxon>Chitinophagaceae</taxon>
        <taxon>Chitinophaga</taxon>
    </lineage>
</organism>
<evidence type="ECO:0000256" key="2">
    <source>
        <dbReference type="PIRSR" id="PIRSR620019-1"/>
    </source>
</evidence>
<reference evidence="5 6" key="1">
    <citation type="submission" date="2018-03" db="EMBL/GenBank/DDBJ databases">
        <title>Genomic Encyclopedia of Archaeal and Bacterial Type Strains, Phase II (KMG-II): from individual species to whole genera.</title>
        <authorList>
            <person name="Goeker M."/>
        </authorList>
    </citation>
    <scope>NUCLEOTIDE SEQUENCE [LARGE SCALE GENOMIC DNA]</scope>
    <source>
        <strain evidence="5 6">DSM 24859</strain>
    </source>
</reference>
<feature type="binding site" evidence="3">
    <location>
        <position position="156"/>
    </location>
    <ligand>
        <name>acetyl-CoA</name>
        <dbReference type="ChEBI" id="CHEBI:57288"/>
    </ligand>
</feature>
<keyword evidence="6" id="KW-1185">Reference proteome</keyword>
<dbReference type="Pfam" id="PF17836">
    <property type="entry name" value="PglD_N"/>
    <property type="match status" value="1"/>
</dbReference>
<comment type="similarity">
    <text evidence="1">Belongs to the transferase hexapeptide repeat family.</text>
</comment>
<feature type="site" description="Increases basicity of active site His" evidence="2">
    <location>
        <position position="148"/>
    </location>
</feature>
<feature type="domain" description="PglD N-terminal" evidence="4">
    <location>
        <begin position="26"/>
        <end position="92"/>
    </location>
</feature>
<comment type="caution">
    <text evidence="5">The sequence shown here is derived from an EMBL/GenBank/DDBJ whole genome shotgun (WGS) entry which is preliminary data.</text>
</comment>
<dbReference type="InterPro" id="IPR001451">
    <property type="entry name" value="Hexapep"/>
</dbReference>
<dbReference type="EMBL" id="PYAW01000005">
    <property type="protein sequence ID" value="PSL44907.1"/>
    <property type="molecule type" value="Genomic_DNA"/>
</dbReference>
<dbReference type="InterPro" id="IPR041561">
    <property type="entry name" value="PglD_N"/>
</dbReference>
<dbReference type="Gene3D" id="3.40.50.20">
    <property type="match status" value="1"/>
</dbReference>
<dbReference type="PANTHER" id="PTHR43300">
    <property type="entry name" value="ACETYLTRANSFERASE"/>
    <property type="match status" value="1"/>
</dbReference>
<dbReference type="Pfam" id="PF00132">
    <property type="entry name" value="Hexapep"/>
    <property type="match status" value="2"/>
</dbReference>
<dbReference type="CDD" id="cd03360">
    <property type="entry name" value="LbH_AT_putative"/>
    <property type="match status" value="1"/>
</dbReference>
<dbReference type="GO" id="GO:0016740">
    <property type="term" value="F:transferase activity"/>
    <property type="evidence" value="ECO:0007669"/>
    <property type="project" value="UniProtKB-KW"/>
</dbReference>
<proteinExistence type="inferred from homology"/>
<dbReference type="RefSeq" id="WP_211302088.1">
    <property type="nucleotide sequence ID" value="NZ_PYAW01000005.1"/>
</dbReference>
<dbReference type="InterPro" id="IPR050179">
    <property type="entry name" value="Trans_hexapeptide_repeat"/>
</dbReference>